<dbReference type="InterPro" id="IPR029063">
    <property type="entry name" value="SAM-dependent_MTases_sf"/>
</dbReference>
<gene>
    <name evidence="2" type="ORF">S03H2_46628</name>
</gene>
<dbReference type="SUPFAM" id="SSF53335">
    <property type="entry name" value="S-adenosyl-L-methionine-dependent methyltransferases"/>
    <property type="match status" value="1"/>
</dbReference>
<dbReference type="GO" id="GO:0008757">
    <property type="term" value="F:S-adenosylmethionine-dependent methyltransferase activity"/>
    <property type="evidence" value="ECO:0007669"/>
    <property type="project" value="InterPro"/>
</dbReference>
<accession>X1H530</accession>
<proteinExistence type="predicted"/>
<dbReference type="Pfam" id="PF08241">
    <property type="entry name" value="Methyltransf_11"/>
    <property type="match status" value="1"/>
</dbReference>
<dbReference type="CDD" id="cd02440">
    <property type="entry name" value="AdoMet_MTases"/>
    <property type="match status" value="1"/>
</dbReference>
<evidence type="ECO:0000259" key="1">
    <source>
        <dbReference type="Pfam" id="PF08241"/>
    </source>
</evidence>
<sequence length="184" mass="21269">MSPAKLSDNFYDKIKPRLYQRVGRELRLAYRVLDLGCGACELAQYLSETYGQKVTGVDISANSFPNNRNITRNNKRIHCIRKDAARLTFIRNETIDAAIIFWALHEMKNSQAILQEAHRALRPGGKVLIVEFPHNSLAQKLWNENYYTGKELTGFLRKAGFKDIRAKRIERKQILWVTGFRGKN</sequence>
<dbReference type="Gene3D" id="3.40.50.150">
    <property type="entry name" value="Vaccinia Virus protein VP39"/>
    <property type="match status" value="1"/>
</dbReference>
<organism evidence="2">
    <name type="scientific">marine sediment metagenome</name>
    <dbReference type="NCBI Taxonomy" id="412755"/>
    <lineage>
        <taxon>unclassified sequences</taxon>
        <taxon>metagenomes</taxon>
        <taxon>ecological metagenomes</taxon>
    </lineage>
</organism>
<dbReference type="InterPro" id="IPR013216">
    <property type="entry name" value="Methyltransf_11"/>
</dbReference>
<name>X1H530_9ZZZZ</name>
<reference evidence="2" key="1">
    <citation type="journal article" date="2014" name="Front. Microbiol.">
        <title>High frequency of phylogenetically diverse reductive dehalogenase-homologous genes in deep subseafloor sedimentary metagenomes.</title>
        <authorList>
            <person name="Kawai M."/>
            <person name="Futagami T."/>
            <person name="Toyoda A."/>
            <person name="Takaki Y."/>
            <person name="Nishi S."/>
            <person name="Hori S."/>
            <person name="Arai W."/>
            <person name="Tsubouchi T."/>
            <person name="Morono Y."/>
            <person name="Uchiyama I."/>
            <person name="Ito T."/>
            <person name="Fujiyama A."/>
            <person name="Inagaki F."/>
            <person name="Takami H."/>
        </authorList>
    </citation>
    <scope>NUCLEOTIDE SEQUENCE</scope>
    <source>
        <strain evidence="2">Expedition CK06-06</strain>
    </source>
</reference>
<dbReference type="PANTHER" id="PTHR43591">
    <property type="entry name" value="METHYLTRANSFERASE"/>
    <property type="match status" value="1"/>
</dbReference>
<protein>
    <recommendedName>
        <fullName evidence="1">Methyltransferase type 11 domain-containing protein</fullName>
    </recommendedName>
</protein>
<evidence type="ECO:0000313" key="2">
    <source>
        <dbReference type="EMBL" id="GAH65291.1"/>
    </source>
</evidence>
<comment type="caution">
    <text evidence="2">The sequence shown here is derived from an EMBL/GenBank/DDBJ whole genome shotgun (WGS) entry which is preliminary data.</text>
</comment>
<feature type="domain" description="Methyltransferase type 11" evidence="1">
    <location>
        <begin position="33"/>
        <end position="129"/>
    </location>
</feature>
<dbReference type="PANTHER" id="PTHR43591:SF110">
    <property type="entry name" value="RHODANESE DOMAIN-CONTAINING PROTEIN"/>
    <property type="match status" value="1"/>
</dbReference>
<dbReference type="AlphaFoldDB" id="X1H530"/>
<dbReference type="EMBL" id="BARU01029298">
    <property type="protein sequence ID" value="GAH65291.1"/>
    <property type="molecule type" value="Genomic_DNA"/>
</dbReference>